<dbReference type="CDD" id="cd06223">
    <property type="entry name" value="PRTases_typeI"/>
    <property type="match status" value="1"/>
</dbReference>
<evidence type="ECO:0000313" key="2">
    <source>
        <dbReference type="EMBL" id="PZP49949.1"/>
    </source>
</evidence>
<proteinExistence type="predicted"/>
<dbReference type="Proteomes" id="UP000249645">
    <property type="component" value="Unassembled WGS sequence"/>
</dbReference>
<dbReference type="SUPFAM" id="SSF53271">
    <property type="entry name" value="PRTase-like"/>
    <property type="match status" value="1"/>
</dbReference>
<dbReference type="PANTHER" id="PTHR11608:SF0">
    <property type="entry name" value="BIFUNCTIONAL PROTEIN PYRR"/>
    <property type="match status" value="1"/>
</dbReference>
<name>A0A2W5H806_9SPHI</name>
<accession>A0A2W5H806</accession>
<protein>
    <submittedName>
        <fullName evidence="2">Bifunctional pyr operon transcriptional regulator/uracil phosphoribosyltransferase PyrR</fullName>
    </submittedName>
</protein>
<feature type="domain" description="Phosphoribosyltransferase" evidence="1">
    <location>
        <begin position="3"/>
        <end position="157"/>
    </location>
</feature>
<keyword evidence="2" id="KW-0328">Glycosyltransferase</keyword>
<dbReference type="AlphaFoldDB" id="A0A2W5H806"/>
<dbReference type="InterPro" id="IPR029057">
    <property type="entry name" value="PRTase-like"/>
</dbReference>
<gene>
    <name evidence="2" type="ORF">DI598_06710</name>
</gene>
<dbReference type="InterPro" id="IPR050137">
    <property type="entry name" value="PyrR_bifunctional"/>
</dbReference>
<keyword evidence="2" id="KW-0808">Transferase</keyword>
<organism evidence="2 3">
    <name type="scientific">Pseudopedobacter saltans</name>
    <dbReference type="NCBI Taxonomy" id="151895"/>
    <lineage>
        <taxon>Bacteria</taxon>
        <taxon>Pseudomonadati</taxon>
        <taxon>Bacteroidota</taxon>
        <taxon>Sphingobacteriia</taxon>
        <taxon>Sphingobacteriales</taxon>
        <taxon>Sphingobacteriaceae</taxon>
        <taxon>Pseudopedobacter</taxon>
    </lineage>
</organism>
<reference evidence="2 3" key="1">
    <citation type="submission" date="2017-11" db="EMBL/GenBank/DDBJ databases">
        <title>Infants hospitalized years apart are colonized by the same room-sourced microbial strains.</title>
        <authorList>
            <person name="Brooks B."/>
            <person name="Olm M.R."/>
            <person name="Firek B.A."/>
            <person name="Baker R."/>
            <person name="Thomas B.C."/>
            <person name="Morowitz M.J."/>
            <person name="Banfield J.F."/>
        </authorList>
    </citation>
    <scope>NUCLEOTIDE SEQUENCE [LARGE SCALE GENOMIC DNA]</scope>
    <source>
        <strain evidence="2">S2_009_000_R2_76</strain>
    </source>
</reference>
<sequence>MKSILTDKQVKLSLKRLAHQILENHLELENTVIIGMQPRGIFVSDRIVAEIKSLIPSEKVLYGKLDTTFYRDDVRTEIHIANETEINFSIQDKIVILIDDVLWTGRTVRAALDALLTFGRPAKVELCALIDRRFNRELPIQADYIGRTIDTYFSQKVKVEWGGNNNSQTDSVYLEG</sequence>
<dbReference type="PANTHER" id="PTHR11608">
    <property type="entry name" value="BIFUNCTIONAL PROTEIN PYRR"/>
    <property type="match status" value="1"/>
</dbReference>
<evidence type="ECO:0000313" key="3">
    <source>
        <dbReference type="Proteomes" id="UP000249645"/>
    </source>
</evidence>
<dbReference type="Gene3D" id="3.40.50.2020">
    <property type="match status" value="1"/>
</dbReference>
<evidence type="ECO:0000259" key="1">
    <source>
        <dbReference type="Pfam" id="PF00156"/>
    </source>
</evidence>
<dbReference type="InterPro" id="IPR000836">
    <property type="entry name" value="PRTase_dom"/>
</dbReference>
<dbReference type="Pfam" id="PF00156">
    <property type="entry name" value="Pribosyltran"/>
    <property type="match status" value="1"/>
</dbReference>
<dbReference type="NCBIfam" id="NF003549">
    <property type="entry name" value="PRK05205.1-5"/>
    <property type="match status" value="1"/>
</dbReference>
<comment type="caution">
    <text evidence="2">The sequence shown here is derived from an EMBL/GenBank/DDBJ whole genome shotgun (WGS) entry which is preliminary data.</text>
</comment>
<dbReference type="EMBL" id="QFOI01000088">
    <property type="protein sequence ID" value="PZP49949.1"/>
    <property type="molecule type" value="Genomic_DNA"/>
</dbReference>
<dbReference type="GO" id="GO:0016757">
    <property type="term" value="F:glycosyltransferase activity"/>
    <property type="evidence" value="ECO:0007669"/>
    <property type="project" value="UniProtKB-KW"/>
</dbReference>